<evidence type="ECO:0000313" key="3">
    <source>
        <dbReference type="Proteomes" id="UP001596505"/>
    </source>
</evidence>
<comment type="caution">
    <text evidence="2">The sequence shown here is derived from an EMBL/GenBank/DDBJ whole genome shotgun (WGS) entry which is preliminary data.</text>
</comment>
<dbReference type="Proteomes" id="UP001596505">
    <property type="component" value="Unassembled WGS sequence"/>
</dbReference>
<dbReference type="RefSeq" id="WP_380965313.1">
    <property type="nucleotide sequence ID" value="NZ_JBHTCO010000005.1"/>
</dbReference>
<dbReference type="PANTHER" id="PTHR47585">
    <property type="match status" value="1"/>
</dbReference>
<gene>
    <name evidence="2" type="ORF">ACFQRG_07875</name>
</gene>
<dbReference type="Pfam" id="PF07287">
    <property type="entry name" value="AtuA"/>
    <property type="match status" value="1"/>
</dbReference>
<sequence length="143" mass="15584">MKRPIRVANFSGALGDRTTALSEVVNGEPVDVAIGDYMAEITMANVATQFIGNNEKLDGFSADIFLEQLKPELSLIAKKGIKIVVNAGVFNPRGLVEAVRQEIQNQNLSLTAALVEGENLLNRVDELRAEGQLKHMEKLVPLN</sequence>
<name>A0ABW2PU21_9BACL</name>
<proteinExistence type="predicted"/>
<reference evidence="3" key="1">
    <citation type="journal article" date="2019" name="Int. J. Syst. Evol. Microbiol.">
        <title>The Global Catalogue of Microorganisms (GCM) 10K type strain sequencing project: providing services to taxonomists for standard genome sequencing and annotation.</title>
        <authorList>
            <consortium name="The Broad Institute Genomics Platform"/>
            <consortium name="The Broad Institute Genome Sequencing Center for Infectious Disease"/>
            <person name="Wu L."/>
            <person name="Ma J."/>
        </authorList>
    </citation>
    <scope>NUCLEOTIDE SEQUENCE [LARGE SCALE GENOMIC DNA]</scope>
    <source>
        <strain evidence="3">CGMCC 1.16305</strain>
    </source>
</reference>
<dbReference type="EMBL" id="JBHTCO010000005">
    <property type="protein sequence ID" value="MFC7392906.1"/>
    <property type="molecule type" value="Genomic_DNA"/>
</dbReference>
<evidence type="ECO:0000313" key="2">
    <source>
        <dbReference type="EMBL" id="MFC7392906.1"/>
    </source>
</evidence>
<evidence type="ECO:0000259" key="1">
    <source>
        <dbReference type="Pfam" id="PF07287"/>
    </source>
</evidence>
<feature type="domain" description="Acyclic terpene utilisation N-terminal" evidence="1">
    <location>
        <begin position="5"/>
        <end position="138"/>
    </location>
</feature>
<organism evidence="2 3">
    <name type="scientific">Scopulibacillus cellulosilyticus</name>
    <dbReference type="NCBI Taxonomy" id="2665665"/>
    <lineage>
        <taxon>Bacteria</taxon>
        <taxon>Bacillati</taxon>
        <taxon>Bacillota</taxon>
        <taxon>Bacilli</taxon>
        <taxon>Bacillales</taxon>
        <taxon>Sporolactobacillaceae</taxon>
        <taxon>Scopulibacillus</taxon>
    </lineage>
</organism>
<dbReference type="PANTHER" id="PTHR47585:SF1">
    <property type="entry name" value="DUF1446 DOMAIN-CONTAINING PROTEIN"/>
    <property type="match status" value="1"/>
</dbReference>
<dbReference type="InterPro" id="IPR010839">
    <property type="entry name" value="AtuA_N"/>
</dbReference>
<protein>
    <submittedName>
        <fullName evidence="2">Acyclic terpene utilization AtuA family protein</fullName>
    </submittedName>
</protein>
<accession>A0ABW2PU21</accession>
<keyword evidence="3" id="KW-1185">Reference proteome</keyword>